<dbReference type="OrthoDB" id="9811222at2"/>
<dbReference type="RefSeq" id="WP_097927833.1">
    <property type="nucleotide sequence ID" value="NZ_OCTN01000001.1"/>
</dbReference>
<gene>
    <name evidence="2" type="ORF">SAMN06273572_10174</name>
</gene>
<feature type="transmembrane region" description="Helical" evidence="1">
    <location>
        <begin position="156"/>
        <end position="185"/>
    </location>
</feature>
<sequence>MARRKRIAPPPVWLAPMLGALLVIFITIGGLLPAVPLSLGEAAEWRRALGGPILPLDAPPLGSWLMRVALFIGGDAMASLRISALVMAGVLLGCLGLRSHVALIAGLSAPLFWWLILSGLSTGVLLAAAAPFALLLERAAAPRPKREKVAPLAPWLWLGLSGALLLYAEPLLIAPMVALFGLLYWRGTAWRGPVLSLGTMALMMLPFGIWCAATGGAPLLGLIADRGSVAWWEIALAAIALGPFLLSGLRGATDALAVWIWSVIALALLLALLERGDPMLMAVLIAPLALRQADSTLRGPALIALSGIGAFTGWALMVVSLLYAGYGAGLPAVTDPHAARRADAAFCEDILLTLEEEGASAMIAAQRAPLLPCAWQGGLAEMPVIGLSVWDQPLPLRQMQGPLALDDYGVLVAFWPDDGAALAAEFAERIDLGERAVADHADSERRYSLWLVRNWTGR</sequence>
<keyword evidence="1" id="KW-1133">Transmembrane helix</keyword>
<reference evidence="3" key="1">
    <citation type="submission" date="2017-09" db="EMBL/GenBank/DDBJ databases">
        <authorList>
            <person name="Varghese N."/>
            <person name="Submissions S."/>
        </authorList>
    </citation>
    <scope>NUCLEOTIDE SEQUENCE [LARGE SCALE GENOMIC DNA]</scope>
    <source>
        <strain evidence="3">C7</strain>
    </source>
</reference>
<evidence type="ECO:0000256" key="1">
    <source>
        <dbReference type="SAM" id="Phobius"/>
    </source>
</evidence>
<dbReference type="Proteomes" id="UP000220034">
    <property type="component" value="Unassembled WGS sequence"/>
</dbReference>
<feature type="transmembrane region" description="Helical" evidence="1">
    <location>
        <begin position="111"/>
        <end position="136"/>
    </location>
</feature>
<protein>
    <submittedName>
        <fullName evidence="2">Uncharacterized protein</fullName>
    </submittedName>
</protein>
<feature type="transmembrane region" description="Helical" evidence="1">
    <location>
        <begin position="12"/>
        <end position="32"/>
    </location>
</feature>
<organism evidence="2 3">
    <name type="scientific">Pontivivens marinum</name>
    <dbReference type="NCBI Taxonomy" id="1690039"/>
    <lineage>
        <taxon>Bacteria</taxon>
        <taxon>Pseudomonadati</taxon>
        <taxon>Pseudomonadota</taxon>
        <taxon>Alphaproteobacteria</taxon>
        <taxon>Rhodobacterales</taxon>
        <taxon>Paracoccaceae</taxon>
        <taxon>Pontivivens</taxon>
    </lineage>
</organism>
<keyword evidence="3" id="KW-1185">Reference proteome</keyword>
<feature type="transmembrane region" description="Helical" evidence="1">
    <location>
        <begin position="301"/>
        <end position="326"/>
    </location>
</feature>
<feature type="transmembrane region" description="Helical" evidence="1">
    <location>
        <begin position="197"/>
        <end position="223"/>
    </location>
</feature>
<dbReference type="AlphaFoldDB" id="A0A2C9CLS9"/>
<feature type="transmembrane region" description="Helical" evidence="1">
    <location>
        <begin position="255"/>
        <end position="273"/>
    </location>
</feature>
<feature type="transmembrane region" description="Helical" evidence="1">
    <location>
        <begin position="230"/>
        <end position="249"/>
    </location>
</feature>
<evidence type="ECO:0000313" key="2">
    <source>
        <dbReference type="EMBL" id="SOH92233.1"/>
    </source>
</evidence>
<name>A0A2C9CLS9_9RHOB</name>
<proteinExistence type="predicted"/>
<dbReference type="EMBL" id="OCTN01000001">
    <property type="protein sequence ID" value="SOH92233.1"/>
    <property type="molecule type" value="Genomic_DNA"/>
</dbReference>
<accession>A0A2C9CLS9</accession>
<evidence type="ECO:0000313" key="3">
    <source>
        <dbReference type="Proteomes" id="UP000220034"/>
    </source>
</evidence>
<keyword evidence="1" id="KW-0812">Transmembrane</keyword>
<feature type="transmembrane region" description="Helical" evidence="1">
    <location>
        <begin position="84"/>
        <end position="105"/>
    </location>
</feature>
<keyword evidence="1" id="KW-0472">Membrane</keyword>